<organism evidence="3 4">
    <name type="scientific">Acipenser ruthenus</name>
    <name type="common">Sterlet sturgeon</name>
    <dbReference type="NCBI Taxonomy" id="7906"/>
    <lineage>
        <taxon>Eukaryota</taxon>
        <taxon>Metazoa</taxon>
        <taxon>Chordata</taxon>
        <taxon>Craniata</taxon>
        <taxon>Vertebrata</taxon>
        <taxon>Euteleostomi</taxon>
        <taxon>Actinopterygii</taxon>
        <taxon>Chondrostei</taxon>
        <taxon>Acipenseriformes</taxon>
        <taxon>Acipenseridae</taxon>
        <taxon>Acipenser</taxon>
    </lineage>
</organism>
<comment type="caution">
    <text evidence="3">The sequence shown here is derived from an EMBL/GenBank/DDBJ whole genome shotgun (WGS) entry which is preliminary data.</text>
</comment>
<keyword evidence="4" id="KW-1185">Reference proteome</keyword>
<feature type="coiled-coil region" evidence="1">
    <location>
        <begin position="181"/>
        <end position="216"/>
    </location>
</feature>
<name>A0A662YWT0_ACIRT</name>
<dbReference type="PANTHER" id="PTHR15607">
    <property type="entry name" value="SYNAPTONEMAL COMPLEX PROTEIN-RELATED"/>
    <property type="match status" value="1"/>
</dbReference>
<dbReference type="EMBL" id="SCEB01000084">
    <property type="protein sequence ID" value="RXN01115.1"/>
    <property type="molecule type" value="Genomic_DNA"/>
</dbReference>
<dbReference type="InterPro" id="IPR024835">
    <property type="entry name" value="SYCP2-like"/>
</dbReference>
<evidence type="ECO:0000313" key="3">
    <source>
        <dbReference type="EMBL" id="RXN01115.1"/>
    </source>
</evidence>
<protein>
    <submittedName>
        <fullName evidence="3">Synaptonemal complex protein 2-like</fullName>
    </submittedName>
</protein>
<keyword evidence="1" id="KW-0175">Coiled coil</keyword>
<dbReference type="PANTHER" id="PTHR15607:SF18">
    <property type="entry name" value="SYNAPTONEMAL COMPLEX PROTEIN 2-LIKE ISOFORM X1"/>
    <property type="match status" value="1"/>
</dbReference>
<proteinExistence type="predicted"/>
<evidence type="ECO:0000259" key="2">
    <source>
        <dbReference type="Pfam" id="PF18584"/>
    </source>
</evidence>
<dbReference type="Pfam" id="PF18584">
    <property type="entry name" value="SYCP2_SLD"/>
    <property type="match status" value="1"/>
</dbReference>
<sequence length="216" mass="24905">MLHWLDFARLVLEAGDYEMQVAISEALCRLTLKKSREELVYRWFENEDFANSFKAINDREFETLSMPKDENLEKFWIDFNLGSSSISFFINDPEGVLWDSINIAKEAVSVYRLEDLRSADFIPLAGDEYTSQSRTLTDAFELDTPSESELIKAKQKLHGYPGPSDRLKKLERFQSVVVGELMNLEKDNKALMEVENNIMEETLASSEKKLQAINTQ</sequence>
<accession>A0A662YWT0</accession>
<gene>
    <name evidence="3" type="ORF">EOD39_7911</name>
</gene>
<dbReference type="AlphaFoldDB" id="A0A662YWT0"/>
<feature type="domain" description="Synaptonemal complex protein 2 Spt16M-like" evidence="2">
    <location>
        <begin position="62"/>
        <end position="155"/>
    </location>
</feature>
<evidence type="ECO:0000313" key="4">
    <source>
        <dbReference type="Proteomes" id="UP000289886"/>
    </source>
</evidence>
<reference evidence="3 4" key="1">
    <citation type="submission" date="2019-01" db="EMBL/GenBank/DDBJ databases">
        <title>Draft Genome and Complete Hox-Cluster Characterization of the Sterlet Sturgeon (Acipenser ruthenus).</title>
        <authorList>
            <person name="Wei Q."/>
        </authorList>
    </citation>
    <scope>NUCLEOTIDE SEQUENCE [LARGE SCALE GENOMIC DNA]</scope>
    <source>
        <strain evidence="3">WHYD16114868_AA</strain>
        <tissue evidence="3">Blood</tissue>
    </source>
</reference>
<dbReference type="Proteomes" id="UP000289886">
    <property type="component" value="Unassembled WGS sequence"/>
</dbReference>
<evidence type="ECO:0000256" key="1">
    <source>
        <dbReference type="SAM" id="Coils"/>
    </source>
</evidence>
<dbReference type="InterPro" id="IPR040560">
    <property type="entry name" value="SYCP2_SLD"/>
</dbReference>